<evidence type="ECO:0000259" key="10">
    <source>
        <dbReference type="Pfam" id="PF01035"/>
    </source>
</evidence>
<dbReference type="Proteomes" id="UP000323454">
    <property type="component" value="Unassembled WGS sequence"/>
</dbReference>
<dbReference type="Gene3D" id="3.40.10.10">
    <property type="entry name" value="DNA Methylphosphotriester Repair Domain"/>
    <property type="match status" value="1"/>
</dbReference>
<organism evidence="12 13">
    <name type="scientific">Solihabitans fulvus</name>
    <dbReference type="NCBI Taxonomy" id="1892852"/>
    <lineage>
        <taxon>Bacteria</taxon>
        <taxon>Bacillati</taxon>
        <taxon>Actinomycetota</taxon>
        <taxon>Actinomycetes</taxon>
        <taxon>Pseudonocardiales</taxon>
        <taxon>Pseudonocardiaceae</taxon>
        <taxon>Solihabitans</taxon>
    </lineage>
</organism>
<dbReference type="SUPFAM" id="SSF57884">
    <property type="entry name" value="Ada DNA repair protein, N-terminal domain (N-Ada 10)"/>
    <property type="match status" value="1"/>
</dbReference>
<evidence type="ECO:0000256" key="7">
    <source>
        <dbReference type="ARBA" id="ARBA00023159"/>
    </source>
</evidence>
<dbReference type="AlphaFoldDB" id="A0A5B2X8B8"/>
<comment type="caution">
    <text evidence="12">The sequence shown here is derived from an EMBL/GenBank/DDBJ whole genome shotgun (WGS) entry which is preliminary data.</text>
</comment>
<gene>
    <name evidence="12" type="ORF">F0L68_20840</name>
</gene>
<keyword evidence="4 12" id="KW-0489">Methyltransferase</keyword>
<evidence type="ECO:0000256" key="2">
    <source>
        <dbReference type="ARBA" id="ARBA00008711"/>
    </source>
</evidence>
<evidence type="ECO:0000256" key="5">
    <source>
        <dbReference type="ARBA" id="ARBA00022679"/>
    </source>
</evidence>
<accession>A0A5B2X8B8</accession>
<dbReference type="GO" id="GO:0003677">
    <property type="term" value="F:DNA binding"/>
    <property type="evidence" value="ECO:0007669"/>
    <property type="project" value="InterPro"/>
</dbReference>
<evidence type="ECO:0000313" key="13">
    <source>
        <dbReference type="Proteomes" id="UP000323454"/>
    </source>
</evidence>
<comment type="catalytic activity">
    <reaction evidence="1">
        <text>a 4-O-methyl-thymidine in DNA + L-cysteinyl-[protein] = a thymidine in DNA + S-methyl-L-cysteinyl-[protein]</text>
        <dbReference type="Rhea" id="RHEA:53428"/>
        <dbReference type="Rhea" id="RHEA-COMP:10131"/>
        <dbReference type="Rhea" id="RHEA-COMP:10132"/>
        <dbReference type="Rhea" id="RHEA-COMP:13555"/>
        <dbReference type="Rhea" id="RHEA-COMP:13556"/>
        <dbReference type="ChEBI" id="CHEBI:29950"/>
        <dbReference type="ChEBI" id="CHEBI:82612"/>
        <dbReference type="ChEBI" id="CHEBI:137386"/>
        <dbReference type="ChEBI" id="CHEBI:137387"/>
        <dbReference type="EC" id="2.1.1.63"/>
    </reaction>
</comment>
<keyword evidence="8" id="KW-0234">DNA repair</keyword>
<dbReference type="InterPro" id="IPR014048">
    <property type="entry name" value="MethylDNA_cys_MeTrfase_DNA-bd"/>
</dbReference>
<dbReference type="NCBIfam" id="TIGR00589">
    <property type="entry name" value="ogt"/>
    <property type="match status" value="1"/>
</dbReference>
<feature type="domain" description="Methylated-DNA-[protein]-cysteine S-methyltransferase DNA binding" evidence="10">
    <location>
        <begin position="111"/>
        <end position="190"/>
    </location>
</feature>
<dbReference type="CDD" id="cd06445">
    <property type="entry name" value="ATase"/>
    <property type="match status" value="1"/>
</dbReference>
<reference evidence="12 13" key="2">
    <citation type="submission" date="2019-09" db="EMBL/GenBank/DDBJ databases">
        <authorList>
            <person name="Jin C."/>
        </authorList>
    </citation>
    <scope>NUCLEOTIDE SEQUENCE [LARGE SCALE GENOMIC DNA]</scope>
    <source>
        <strain evidence="12 13">AN110305</strain>
    </source>
</reference>
<dbReference type="InterPro" id="IPR036388">
    <property type="entry name" value="WH-like_DNA-bd_sf"/>
</dbReference>
<dbReference type="GO" id="GO:0032259">
    <property type="term" value="P:methylation"/>
    <property type="evidence" value="ECO:0007669"/>
    <property type="project" value="UniProtKB-KW"/>
</dbReference>
<dbReference type="InterPro" id="IPR035451">
    <property type="entry name" value="Ada-like_dom_sf"/>
</dbReference>
<sequence>MTKSAEDALVEQLSQLGALPPNDLLGRVAVDWVSLPATVGRVYVAFSGHGISYLRTADSVHGEETEFLESYRRRFGRPLRPASRPPAGLAPALRTGRAKALTYDLRELSSFERAVLTAIQEIPHGQTRPYSWVAREVGHPGAARAVGSALGRNPVPVLIPCHRVTRADGQPGDYVFGQEAKESLLRAEDVDLDEVRELAAEQVFYLGSDTTNIVCFPTCHNARRISAAHRRGFRDVVEAEEAGYRPCQHCRPESMATA</sequence>
<evidence type="ECO:0000256" key="9">
    <source>
        <dbReference type="ARBA" id="ARBA00049348"/>
    </source>
</evidence>
<dbReference type="GO" id="GO:0008270">
    <property type="term" value="F:zinc ion binding"/>
    <property type="evidence" value="ECO:0007669"/>
    <property type="project" value="InterPro"/>
</dbReference>
<dbReference type="InterPro" id="IPR036217">
    <property type="entry name" value="MethylDNA_cys_MeTrfase_DNAb"/>
</dbReference>
<dbReference type="EMBL" id="VUOB01000038">
    <property type="protein sequence ID" value="KAA2259396.1"/>
    <property type="molecule type" value="Genomic_DNA"/>
</dbReference>
<dbReference type="GO" id="GO:0006355">
    <property type="term" value="P:regulation of DNA-templated transcription"/>
    <property type="evidence" value="ECO:0007669"/>
    <property type="project" value="InterPro"/>
</dbReference>
<dbReference type="FunFam" id="1.10.10.10:FF:000214">
    <property type="entry name" value="Methylated-DNA--protein-cysteine methyltransferase"/>
    <property type="match status" value="1"/>
</dbReference>
<evidence type="ECO:0000256" key="1">
    <source>
        <dbReference type="ARBA" id="ARBA00001286"/>
    </source>
</evidence>
<dbReference type="InterPro" id="IPR004026">
    <property type="entry name" value="Ada_DNA_repair_Zn-bd"/>
</dbReference>
<evidence type="ECO:0000313" key="12">
    <source>
        <dbReference type="EMBL" id="KAA2259396.1"/>
    </source>
</evidence>
<dbReference type="PANTHER" id="PTHR10815:SF5">
    <property type="entry name" value="METHYLATED-DNA--PROTEIN-CYSTEINE METHYLTRANSFERASE"/>
    <property type="match status" value="1"/>
</dbReference>
<name>A0A5B2X8B8_9PSEU</name>
<keyword evidence="5 12" id="KW-0808">Transferase</keyword>
<keyword evidence="13" id="KW-1185">Reference proteome</keyword>
<dbReference type="GO" id="GO:0003908">
    <property type="term" value="F:methylated-DNA-[protein]-cysteine S-methyltransferase activity"/>
    <property type="evidence" value="ECO:0007669"/>
    <property type="project" value="UniProtKB-EC"/>
</dbReference>
<evidence type="ECO:0000259" key="11">
    <source>
        <dbReference type="Pfam" id="PF02805"/>
    </source>
</evidence>
<keyword evidence="7" id="KW-0010">Activator</keyword>
<dbReference type="SUPFAM" id="SSF46767">
    <property type="entry name" value="Methylated DNA-protein cysteine methyltransferase, C-terminal domain"/>
    <property type="match status" value="1"/>
</dbReference>
<dbReference type="EC" id="2.1.1.63" evidence="3"/>
<feature type="domain" description="Ada DNA repair metal-binding" evidence="11">
    <location>
        <begin position="196"/>
        <end position="253"/>
    </location>
</feature>
<dbReference type="RefSeq" id="WP_149851309.1">
    <property type="nucleotide sequence ID" value="NZ_VUOB01000038.1"/>
</dbReference>
<comment type="similarity">
    <text evidence="2">Belongs to the MGMT family.</text>
</comment>
<proteinExistence type="inferred from homology"/>
<dbReference type="GO" id="GO:0006281">
    <property type="term" value="P:DNA repair"/>
    <property type="evidence" value="ECO:0007669"/>
    <property type="project" value="UniProtKB-KW"/>
</dbReference>
<dbReference type="Pfam" id="PF02805">
    <property type="entry name" value="Ada_Zn_binding"/>
    <property type="match status" value="1"/>
</dbReference>
<keyword evidence="6" id="KW-0227">DNA damage</keyword>
<protein>
    <recommendedName>
        <fullName evidence="3">methylated-DNA--[protein]-cysteine S-methyltransferase</fullName>
        <ecNumber evidence="3">2.1.1.63</ecNumber>
    </recommendedName>
</protein>
<dbReference type="Pfam" id="PF01035">
    <property type="entry name" value="DNA_binding_1"/>
    <property type="match status" value="1"/>
</dbReference>
<dbReference type="PANTHER" id="PTHR10815">
    <property type="entry name" value="METHYLATED-DNA--PROTEIN-CYSTEINE METHYLTRANSFERASE"/>
    <property type="match status" value="1"/>
</dbReference>
<evidence type="ECO:0000256" key="3">
    <source>
        <dbReference type="ARBA" id="ARBA00011918"/>
    </source>
</evidence>
<evidence type="ECO:0000256" key="4">
    <source>
        <dbReference type="ARBA" id="ARBA00022603"/>
    </source>
</evidence>
<reference evidence="12 13" key="1">
    <citation type="submission" date="2019-09" db="EMBL/GenBank/DDBJ databases">
        <title>Goodfellowia gen. nov., a new genus of the Pseudonocardineae related to Actinoalloteichus, containing Goodfellowia coeruleoviolacea gen. nov., comb. nov. gen. nov., comb. nov.</title>
        <authorList>
            <person name="Labeda D."/>
        </authorList>
    </citation>
    <scope>NUCLEOTIDE SEQUENCE [LARGE SCALE GENOMIC DNA]</scope>
    <source>
        <strain evidence="12 13">AN110305</strain>
    </source>
</reference>
<dbReference type="Gene3D" id="1.10.10.10">
    <property type="entry name" value="Winged helix-like DNA-binding domain superfamily/Winged helix DNA-binding domain"/>
    <property type="match status" value="1"/>
</dbReference>
<dbReference type="OrthoDB" id="9802228at2"/>
<comment type="catalytic activity">
    <reaction evidence="9">
        <text>a 6-O-methyl-2'-deoxyguanosine in DNA + L-cysteinyl-[protein] = S-methyl-L-cysteinyl-[protein] + a 2'-deoxyguanosine in DNA</text>
        <dbReference type="Rhea" id="RHEA:24000"/>
        <dbReference type="Rhea" id="RHEA-COMP:10131"/>
        <dbReference type="Rhea" id="RHEA-COMP:10132"/>
        <dbReference type="Rhea" id="RHEA-COMP:11367"/>
        <dbReference type="Rhea" id="RHEA-COMP:11368"/>
        <dbReference type="ChEBI" id="CHEBI:29950"/>
        <dbReference type="ChEBI" id="CHEBI:82612"/>
        <dbReference type="ChEBI" id="CHEBI:85445"/>
        <dbReference type="ChEBI" id="CHEBI:85448"/>
        <dbReference type="EC" id="2.1.1.63"/>
    </reaction>
</comment>
<evidence type="ECO:0000256" key="8">
    <source>
        <dbReference type="ARBA" id="ARBA00023204"/>
    </source>
</evidence>
<evidence type="ECO:0000256" key="6">
    <source>
        <dbReference type="ARBA" id="ARBA00022763"/>
    </source>
</evidence>